<comment type="function">
    <text evidence="1 4">The glycine cleavage system catalyzes the degradation of glycine. The P protein binds the alpha-amino group of glycine through its pyridoxal phosphate cofactor; CO(2) is released and the remaining methylamine moiety is then transferred to the lipoamide cofactor of the H protein.</text>
</comment>
<name>A0ABT7LXC9_9CYAN</name>
<comment type="caution">
    <text evidence="6">The sequence shown here is derived from an EMBL/GenBank/DDBJ whole genome shotgun (WGS) entry which is preliminary data.</text>
</comment>
<evidence type="ECO:0000256" key="1">
    <source>
        <dbReference type="ARBA" id="ARBA00003788"/>
    </source>
</evidence>
<dbReference type="InterPro" id="IPR023010">
    <property type="entry name" value="GcvPA"/>
</dbReference>
<protein>
    <recommendedName>
        <fullName evidence="4">Probable glycine dehydrogenase (decarboxylating) subunit 1</fullName>
        <ecNumber evidence="4">1.4.4.2</ecNumber>
    </recommendedName>
    <alternativeName>
        <fullName evidence="4">Glycine cleavage system P-protein subunit 1</fullName>
    </alternativeName>
    <alternativeName>
        <fullName evidence="4">Glycine decarboxylase subunit 1</fullName>
    </alternativeName>
    <alternativeName>
        <fullName evidence="4">Glycine dehydrogenase (aminomethyl-transferring) subunit 1</fullName>
    </alternativeName>
</protein>
<feature type="domain" description="Glycine cleavage system P-protein N-terminal" evidence="5">
    <location>
        <begin position="3"/>
        <end position="444"/>
    </location>
</feature>
<dbReference type="RefSeq" id="WP_286004271.1">
    <property type="nucleotide sequence ID" value="NZ_JASVEJ010000016.1"/>
</dbReference>
<comment type="similarity">
    <text evidence="4">Belongs to the GcvP family. N-terminal subunit subfamily.</text>
</comment>
<evidence type="ECO:0000259" key="5">
    <source>
        <dbReference type="Pfam" id="PF02347"/>
    </source>
</evidence>
<dbReference type="Proteomes" id="UP001230986">
    <property type="component" value="Unassembled WGS sequence"/>
</dbReference>
<organism evidence="6 7">
    <name type="scientific">Geitlerinema calcuttense NRMC-F 0142</name>
    <dbReference type="NCBI Taxonomy" id="2922238"/>
    <lineage>
        <taxon>Bacteria</taxon>
        <taxon>Bacillati</taxon>
        <taxon>Cyanobacteriota</taxon>
        <taxon>Cyanophyceae</taxon>
        <taxon>Geitlerinematales</taxon>
        <taxon>Geitlerinemataceae</taxon>
        <taxon>Geitlerinema</taxon>
    </lineage>
</organism>
<dbReference type="EMBL" id="JASVEJ010000016">
    <property type="protein sequence ID" value="MDL5056664.1"/>
    <property type="molecule type" value="Genomic_DNA"/>
</dbReference>
<dbReference type="InterPro" id="IPR015424">
    <property type="entry name" value="PyrdxlP-dep_Trfase"/>
</dbReference>
<dbReference type="PIRSF" id="PIRSF006815">
    <property type="entry name" value="GcvPA"/>
    <property type="match status" value="1"/>
</dbReference>
<keyword evidence="2 4" id="KW-0560">Oxidoreductase</keyword>
<comment type="subunit">
    <text evidence="4">The glycine cleavage system is composed of four proteins: P, T, L and H. In this organism, the P 'protein' is a heterodimer of two subunits.</text>
</comment>
<evidence type="ECO:0000256" key="4">
    <source>
        <dbReference type="HAMAP-Rule" id="MF_00712"/>
    </source>
</evidence>
<dbReference type="EC" id="1.4.4.2" evidence="4"/>
<evidence type="ECO:0000256" key="2">
    <source>
        <dbReference type="ARBA" id="ARBA00023002"/>
    </source>
</evidence>
<gene>
    <name evidence="4 6" type="primary">gcvPA</name>
    <name evidence="6" type="ORF">QQ055_04180</name>
</gene>
<reference evidence="6 7" key="1">
    <citation type="submission" date="2023-06" db="EMBL/GenBank/DDBJ databases">
        <title>Whole genome sequence of Oscillatoria calcuttensis NRMC-F 0142.</title>
        <authorList>
            <person name="Shakena Fathima T."/>
            <person name="Muralitharan G."/>
            <person name="Thajuddin N."/>
        </authorList>
    </citation>
    <scope>NUCLEOTIDE SEQUENCE [LARGE SCALE GENOMIC DNA]</scope>
    <source>
        <strain evidence="6 7">NRMC-F 0142</strain>
    </source>
</reference>
<dbReference type="Pfam" id="PF02347">
    <property type="entry name" value="GDC-P"/>
    <property type="match status" value="1"/>
</dbReference>
<dbReference type="InterPro" id="IPR049315">
    <property type="entry name" value="GDC-P_N"/>
</dbReference>
<accession>A0ABT7LXC9</accession>
<evidence type="ECO:0000313" key="7">
    <source>
        <dbReference type="Proteomes" id="UP001230986"/>
    </source>
</evidence>
<comment type="catalytic activity">
    <reaction evidence="3 4">
        <text>N(6)-[(R)-lipoyl]-L-lysyl-[glycine-cleavage complex H protein] + glycine + H(+) = N(6)-[(R)-S(8)-aminomethyldihydrolipoyl]-L-lysyl-[glycine-cleavage complex H protein] + CO2</text>
        <dbReference type="Rhea" id="RHEA:24304"/>
        <dbReference type="Rhea" id="RHEA-COMP:10494"/>
        <dbReference type="Rhea" id="RHEA-COMP:10495"/>
        <dbReference type="ChEBI" id="CHEBI:15378"/>
        <dbReference type="ChEBI" id="CHEBI:16526"/>
        <dbReference type="ChEBI" id="CHEBI:57305"/>
        <dbReference type="ChEBI" id="CHEBI:83099"/>
        <dbReference type="ChEBI" id="CHEBI:83143"/>
        <dbReference type="EC" id="1.4.4.2"/>
    </reaction>
</comment>
<dbReference type="PANTHER" id="PTHR42806">
    <property type="entry name" value="GLYCINE CLEAVAGE SYSTEM P-PROTEIN"/>
    <property type="match status" value="1"/>
</dbReference>
<dbReference type="PANTHER" id="PTHR42806:SF1">
    <property type="entry name" value="GLYCINE DEHYDROGENASE (DECARBOXYLATING)"/>
    <property type="match status" value="1"/>
</dbReference>
<dbReference type="InterPro" id="IPR015422">
    <property type="entry name" value="PyrdxlP-dep_Trfase_small"/>
</dbReference>
<dbReference type="Gene3D" id="3.40.640.10">
    <property type="entry name" value="Type I PLP-dependent aspartate aminotransferase-like (Major domain)"/>
    <property type="match status" value="1"/>
</dbReference>
<evidence type="ECO:0000313" key="6">
    <source>
        <dbReference type="EMBL" id="MDL5056664.1"/>
    </source>
</evidence>
<keyword evidence="7" id="KW-1185">Reference proteome</keyword>
<sequence>MARYSPHTAESRQQLLQEIGVESIGDLLKVIPQGLQEVEFDLPEGKSELEVRQLLQTLADRNRHLDSASAFLGAGCYRHFIPAAVWALVSRGEFLTSYTPYQPEAAQGTLQTIFEFQTGIARLTGLPVANASLYDGASATAEAVLMALRLQKKRSHLLIAGSLHPEYQELLDTYLKGLEVTAAQLPLETSGKLDLEVLKAQLTSECAAVVVQCPNFYGIIEDLGAIAPIIHEAGALLIVVVTDPTAYALLKTPGDGGADIVAGEAHCLGTPPSFGGPHLGILATKSEFIRQVPGRLVSITQDARGQQVYTLTLQTREQHIRREKATSNVCTNQSLMAAAASVYMALLGPDGLRQIATSSVQLAHQAQSEIAKLPGYKLLYNAPFFHEFVIQCPISAQEIINRGVAQGIYPGVPLSRWEKDRDRDLLICVTEMNTTSQIQQLVEFLASIA</sequence>
<dbReference type="InterPro" id="IPR015421">
    <property type="entry name" value="PyrdxlP-dep_Trfase_major"/>
</dbReference>
<dbReference type="Gene3D" id="3.90.1150.10">
    <property type="entry name" value="Aspartate Aminotransferase, domain 1"/>
    <property type="match status" value="1"/>
</dbReference>
<dbReference type="NCBIfam" id="NF001696">
    <property type="entry name" value="PRK00451.1"/>
    <property type="match status" value="1"/>
</dbReference>
<dbReference type="CDD" id="cd00613">
    <property type="entry name" value="GDC-P"/>
    <property type="match status" value="1"/>
</dbReference>
<dbReference type="SUPFAM" id="SSF53383">
    <property type="entry name" value="PLP-dependent transferases"/>
    <property type="match status" value="1"/>
</dbReference>
<evidence type="ECO:0000256" key="3">
    <source>
        <dbReference type="ARBA" id="ARBA00049026"/>
    </source>
</evidence>
<proteinExistence type="inferred from homology"/>
<dbReference type="InterPro" id="IPR020581">
    <property type="entry name" value="GDC_P"/>
</dbReference>
<dbReference type="HAMAP" id="MF_00712">
    <property type="entry name" value="GcvPA"/>
    <property type="match status" value="1"/>
</dbReference>
<dbReference type="GO" id="GO:0004375">
    <property type="term" value="F:glycine dehydrogenase (decarboxylating) activity"/>
    <property type="evidence" value="ECO:0007669"/>
    <property type="project" value="UniProtKB-EC"/>
</dbReference>